<dbReference type="Gene3D" id="1.20.1420.30">
    <property type="entry name" value="NCX, central ion-binding region"/>
    <property type="match status" value="2"/>
</dbReference>
<dbReference type="Proteomes" id="UP001186944">
    <property type="component" value="Unassembled WGS sequence"/>
</dbReference>
<evidence type="ECO:0000256" key="6">
    <source>
        <dbReference type="ARBA" id="ARBA00022568"/>
    </source>
</evidence>
<comment type="caution">
    <text evidence="22">The sequence shown here is derived from an EMBL/GenBank/DDBJ whole genome shotgun (WGS) entry which is preliminary data.</text>
</comment>
<evidence type="ECO:0000256" key="18">
    <source>
        <dbReference type="ARBA" id="ARBA00023201"/>
    </source>
</evidence>
<dbReference type="InterPro" id="IPR004836">
    <property type="entry name" value="Na_Ca_Ex"/>
</dbReference>
<evidence type="ECO:0000313" key="22">
    <source>
        <dbReference type="EMBL" id="KAK3090027.1"/>
    </source>
</evidence>
<evidence type="ECO:0000313" key="23">
    <source>
        <dbReference type="Proteomes" id="UP001186944"/>
    </source>
</evidence>
<feature type="transmembrane region" description="Helical" evidence="20">
    <location>
        <begin position="89"/>
        <end position="110"/>
    </location>
</feature>
<protein>
    <recommendedName>
        <fullName evidence="21">Calx-beta domain-containing protein</fullName>
    </recommendedName>
</protein>
<dbReference type="GO" id="GO:0046872">
    <property type="term" value="F:metal ion binding"/>
    <property type="evidence" value="ECO:0007669"/>
    <property type="project" value="UniProtKB-KW"/>
</dbReference>
<evidence type="ECO:0000256" key="4">
    <source>
        <dbReference type="ARBA" id="ARBA00022449"/>
    </source>
</evidence>
<evidence type="ECO:0000256" key="10">
    <source>
        <dbReference type="ARBA" id="ARBA00022737"/>
    </source>
</evidence>
<keyword evidence="18" id="KW-0739">Sodium transport</keyword>
<evidence type="ECO:0000256" key="11">
    <source>
        <dbReference type="ARBA" id="ARBA00022837"/>
    </source>
</evidence>
<dbReference type="InterPro" id="IPR004837">
    <property type="entry name" value="NaCa_Exmemb"/>
</dbReference>
<evidence type="ECO:0000256" key="2">
    <source>
        <dbReference type="ARBA" id="ARBA00007489"/>
    </source>
</evidence>
<dbReference type="InterPro" id="IPR051171">
    <property type="entry name" value="CaCA"/>
</dbReference>
<evidence type="ECO:0000256" key="1">
    <source>
        <dbReference type="ARBA" id="ARBA00004651"/>
    </source>
</evidence>
<dbReference type="InterPro" id="IPR038081">
    <property type="entry name" value="CalX-like_sf"/>
</dbReference>
<keyword evidence="6" id="KW-0109">Calcium transport</keyword>
<keyword evidence="23" id="KW-1185">Reference proteome</keyword>
<feature type="transmembrane region" description="Helical" evidence="20">
    <location>
        <begin position="34"/>
        <end position="57"/>
    </location>
</feature>
<evidence type="ECO:0000256" key="8">
    <source>
        <dbReference type="ARBA" id="ARBA00022723"/>
    </source>
</evidence>
<dbReference type="Gene3D" id="2.60.40.2030">
    <property type="match status" value="2"/>
</dbReference>
<keyword evidence="12" id="KW-0112">Calmodulin-binding</keyword>
<keyword evidence="3" id="KW-0813">Transport</keyword>
<evidence type="ECO:0000256" key="12">
    <source>
        <dbReference type="ARBA" id="ARBA00022860"/>
    </source>
</evidence>
<dbReference type="GO" id="GO:0005432">
    <property type="term" value="F:calcium:sodium antiporter activity"/>
    <property type="evidence" value="ECO:0007669"/>
    <property type="project" value="InterPro"/>
</dbReference>
<gene>
    <name evidence="22" type="ORF">FSP39_008637</name>
</gene>
<feature type="transmembrane region" description="Helical" evidence="20">
    <location>
        <begin position="647"/>
        <end position="666"/>
    </location>
</feature>
<dbReference type="SUPFAM" id="SSF141072">
    <property type="entry name" value="CalX-like"/>
    <property type="match status" value="2"/>
</dbReference>
<evidence type="ECO:0000256" key="19">
    <source>
        <dbReference type="ARBA" id="ARBA00033667"/>
    </source>
</evidence>
<feature type="transmembrane region" description="Helical" evidence="20">
    <location>
        <begin position="781"/>
        <end position="801"/>
    </location>
</feature>
<dbReference type="GO" id="GO:0098794">
    <property type="term" value="C:postsynapse"/>
    <property type="evidence" value="ECO:0007669"/>
    <property type="project" value="TreeGrafter"/>
</dbReference>
<comment type="subcellular location">
    <subcellularLocation>
        <location evidence="1">Cell membrane</location>
        <topology evidence="1">Multi-pass membrane protein</topology>
    </subcellularLocation>
</comment>
<dbReference type="InterPro" id="IPR003644">
    <property type="entry name" value="Calx_beta"/>
</dbReference>
<name>A0AA89C0W6_PINIB</name>
<dbReference type="GO" id="GO:0042383">
    <property type="term" value="C:sarcolemma"/>
    <property type="evidence" value="ECO:0007669"/>
    <property type="project" value="TreeGrafter"/>
</dbReference>
<keyword evidence="5" id="KW-1003">Cell membrane</keyword>
<dbReference type="GO" id="GO:0098703">
    <property type="term" value="P:calcium ion import across plasma membrane"/>
    <property type="evidence" value="ECO:0007669"/>
    <property type="project" value="TreeGrafter"/>
</dbReference>
<evidence type="ECO:0000256" key="3">
    <source>
        <dbReference type="ARBA" id="ARBA00022448"/>
    </source>
</evidence>
<dbReference type="InterPro" id="IPR032452">
    <property type="entry name" value="Na_Ca_Ex_C-exten"/>
</dbReference>
<keyword evidence="8" id="KW-0479">Metal-binding</keyword>
<evidence type="ECO:0000256" key="15">
    <source>
        <dbReference type="ARBA" id="ARBA00023065"/>
    </source>
</evidence>
<evidence type="ECO:0000256" key="16">
    <source>
        <dbReference type="ARBA" id="ARBA00023136"/>
    </source>
</evidence>
<accession>A0AA89C0W6</accession>
<keyword evidence="14" id="KW-0915">Sodium</keyword>
<dbReference type="GO" id="GO:0005516">
    <property type="term" value="F:calmodulin binding"/>
    <property type="evidence" value="ECO:0007669"/>
    <property type="project" value="UniProtKB-KW"/>
</dbReference>
<comment type="similarity">
    <text evidence="2">Belongs to the Ca(2+):cation antiporter (CaCA) (TC 2.A.19) family. SLC8 subfamily.</text>
</comment>
<reference evidence="22" key="1">
    <citation type="submission" date="2019-08" db="EMBL/GenBank/DDBJ databases">
        <title>The improved chromosome-level genome for the pearl oyster Pinctada fucata martensii using PacBio sequencing and Hi-C.</title>
        <authorList>
            <person name="Zheng Z."/>
        </authorList>
    </citation>
    <scope>NUCLEOTIDE SEQUENCE</scope>
    <source>
        <strain evidence="22">ZZ-2019</strain>
        <tissue evidence="22">Adductor muscle</tissue>
    </source>
</reference>
<keyword evidence="15" id="KW-0406">Ion transport</keyword>
<dbReference type="Pfam" id="PF01699">
    <property type="entry name" value="Na_Ca_ex"/>
    <property type="match status" value="2"/>
</dbReference>
<keyword evidence="10" id="KW-0677">Repeat</keyword>
<feature type="transmembrane region" description="Helical" evidence="20">
    <location>
        <begin position="157"/>
        <end position="176"/>
    </location>
</feature>
<evidence type="ECO:0000256" key="20">
    <source>
        <dbReference type="SAM" id="Phobius"/>
    </source>
</evidence>
<evidence type="ECO:0000256" key="17">
    <source>
        <dbReference type="ARBA" id="ARBA00023180"/>
    </source>
</evidence>
<dbReference type="PRINTS" id="PR01259">
    <property type="entry name" value="NACAEXCHNGR"/>
</dbReference>
<dbReference type="InterPro" id="IPR044880">
    <property type="entry name" value="NCX_ion-bd_dom_sf"/>
</dbReference>
<dbReference type="SMART" id="SM00237">
    <property type="entry name" value="Calx_beta"/>
    <property type="match status" value="2"/>
</dbReference>
<keyword evidence="13 20" id="KW-1133">Transmembrane helix</keyword>
<keyword evidence="7 20" id="KW-0812">Transmembrane</keyword>
<feature type="transmembrane region" description="Helical" evidence="20">
    <location>
        <begin position="188"/>
        <end position="208"/>
    </location>
</feature>
<feature type="transmembrane region" description="Helical" evidence="20">
    <location>
        <begin position="122"/>
        <end position="145"/>
    </location>
</feature>
<proteinExistence type="inferred from homology"/>
<dbReference type="Pfam" id="PF03160">
    <property type="entry name" value="Calx-beta"/>
    <property type="match status" value="1"/>
</dbReference>
<dbReference type="Pfam" id="PF16494">
    <property type="entry name" value="Na_Ca_ex_C"/>
    <property type="match status" value="1"/>
</dbReference>
<keyword evidence="17" id="KW-0325">Glycoprotein</keyword>
<dbReference type="GO" id="GO:0007154">
    <property type="term" value="P:cell communication"/>
    <property type="evidence" value="ECO:0007669"/>
    <property type="project" value="InterPro"/>
</dbReference>
<dbReference type="GO" id="GO:0030424">
    <property type="term" value="C:axon"/>
    <property type="evidence" value="ECO:0007669"/>
    <property type="project" value="TreeGrafter"/>
</dbReference>
<evidence type="ECO:0000256" key="7">
    <source>
        <dbReference type="ARBA" id="ARBA00022692"/>
    </source>
</evidence>
<dbReference type="PANTHER" id="PTHR11878">
    <property type="entry name" value="SODIUM/CALCIUM EXCHANGER"/>
    <property type="match status" value="1"/>
</dbReference>
<feature type="domain" description="Calx-beta" evidence="21">
    <location>
        <begin position="364"/>
        <end position="464"/>
    </location>
</feature>
<evidence type="ECO:0000256" key="13">
    <source>
        <dbReference type="ARBA" id="ARBA00022989"/>
    </source>
</evidence>
<feature type="transmembrane region" description="Helical" evidence="20">
    <location>
        <begin position="678"/>
        <end position="705"/>
    </location>
</feature>
<feature type="transmembrane region" description="Helical" evidence="20">
    <location>
        <begin position="821"/>
        <end position="840"/>
    </location>
</feature>
<comment type="catalytic activity">
    <reaction evidence="19">
        <text>Ca(2+)(in) + 3 Na(+)(out) = Ca(2+)(out) + 3 Na(+)(in)</text>
        <dbReference type="Rhea" id="RHEA:69955"/>
        <dbReference type="ChEBI" id="CHEBI:29101"/>
        <dbReference type="ChEBI" id="CHEBI:29108"/>
    </reaction>
</comment>
<feature type="transmembrane region" description="Helical" evidence="20">
    <location>
        <begin position="749"/>
        <end position="769"/>
    </location>
</feature>
<keyword evidence="4" id="KW-0050">Antiport</keyword>
<feature type="domain" description="Calx-beta" evidence="21">
    <location>
        <begin position="479"/>
        <end position="578"/>
    </location>
</feature>
<dbReference type="EMBL" id="VSWD01000010">
    <property type="protein sequence ID" value="KAK3090027.1"/>
    <property type="molecule type" value="Genomic_DNA"/>
</dbReference>
<evidence type="ECO:0000256" key="5">
    <source>
        <dbReference type="ARBA" id="ARBA00022475"/>
    </source>
</evidence>
<evidence type="ECO:0000259" key="21">
    <source>
        <dbReference type="SMART" id="SM00237"/>
    </source>
</evidence>
<evidence type="ECO:0000256" key="14">
    <source>
        <dbReference type="ARBA" id="ARBA00023053"/>
    </source>
</evidence>
<organism evidence="22 23">
    <name type="scientific">Pinctada imbricata</name>
    <name type="common">Atlantic pearl-oyster</name>
    <name type="synonym">Pinctada martensii</name>
    <dbReference type="NCBI Taxonomy" id="66713"/>
    <lineage>
        <taxon>Eukaryota</taxon>
        <taxon>Metazoa</taxon>
        <taxon>Spiralia</taxon>
        <taxon>Lophotrochozoa</taxon>
        <taxon>Mollusca</taxon>
        <taxon>Bivalvia</taxon>
        <taxon>Autobranchia</taxon>
        <taxon>Pteriomorphia</taxon>
        <taxon>Pterioida</taxon>
        <taxon>Pterioidea</taxon>
        <taxon>Pteriidae</taxon>
        <taxon>Pinctada</taxon>
    </lineage>
</organism>
<dbReference type="AlphaFoldDB" id="A0AA89C0W6"/>
<keyword evidence="11" id="KW-0106">Calcium</keyword>
<keyword evidence="16 20" id="KW-0472">Membrane</keyword>
<keyword evidence="9" id="KW-0732">Signal</keyword>
<evidence type="ECO:0000256" key="9">
    <source>
        <dbReference type="ARBA" id="ARBA00022729"/>
    </source>
</evidence>
<sequence length="850" mass="93482">MSTIDLNNYTCSDEGLILPIINEYTWAEWVRATLYMITMLWFFMGVAIVADVFMCGIEKITSKTRIVKIPDPEKKDEVKTIEVKVWNDTVANLSLMAFGTSAPEILLSVIEITGNSFKSSDLGPGTIVGSAAFNLLVITGVCIVSIPKGETRKIGNIPVYVTTTLFAMMAYIWLIVVLKGITPNKVDIYEAVITFLMFPVLILTSYAVDKGCNRRKTSSELEVGISLTREGSSTEIIHLAKELGRQKDMTEDEAVALATKKILAQQHHNRGWYRVHATRGLTGGHRLIPKVKKKFNDIYKHVTLQRLHEKIVDKEDVALSVLDLSERGDITIYNGLFLSLFQIYKHVTLQRLHEKIVDKEDVALSVLDLSEGGAKAVVEFTAASCAVLENEGQVRVGIKRYGKLDVPVEVIAETIDGSAEAESDYKQLKQKVKFSPNERLQEIFVEIIDDDVWEPDEMFYVKLTTEDKSMVVIGKTEITQITIINDDEPGKFEFTKPSYIVRDSVDTAQVFVKRVNGADGTVSVSWKTKDMTAITGKDYNGGEGTLTFGHGETSKPIEIKLMDTDLEERDHSFQIELKSATGGADIGKISKCIVTLVNDVEFDGLVSRIANKTSKGLDGLRLDTSSWKDQFREALNVNGGDLDNASVLDYILHFICFFWKALFALIPPPSIGGGWLTFVLALAMIGLMTAIIGDLASIFGCLVGLEKTITAITFVALGTSMPDTFASKAAAVNEKTADSSVGNINGSNAVNVFLGLGLPWVMASIYWAVKGEDFEVKSGSLVFSVILYTACSLAAIAVLMLRRSLSIFGGAELGGSTGFKYACGIFMCFLWVFYVIMSSLQTKNIITVNI</sequence>
<dbReference type="PANTHER" id="PTHR11878:SF76">
    <property type="entry name" value="CALX-BETA DOMAIN-CONTAINING PROTEIN"/>
    <property type="match status" value="1"/>
</dbReference>